<comment type="caution">
    <text evidence="3">The sequence shown here is derived from an EMBL/GenBank/DDBJ whole genome shotgun (WGS) entry which is preliminary data.</text>
</comment>
<reference evidence="3" key="1">
    <citation type="submission" date="2022-10" db="EMBL/GenBank/DDBJ databases">
        <title>Determination and structural analysis of whole genome sequence of Sarocladium strictum F4-1.</title>
        <authorList>
            <person name="Hu L."/>
            <person name="Jiang Y."/>
        </authorList>
    </citation>
    <scope>NUCLEOTIDE SEQUENCE</scope>
    <source>
        <strain evidence="3">F4-1</strain>
    </source>
</reference>
<protein>
    <recommendedName>
        <fullName evidence="2">R3H-associated N-terminal domain-containing protein</fullName>
    </recommendedName>
</protein>
<feature type="domain" description="R3H-associated N-terminal" evidence="2">
    <location>
        <begin position="116"/>
        <end position="242"/>
    </location>
</feature>
<keyword evidence="4" id="KW-1185">Reference proteome</keyword>
<accession>A0AA39GPU2</accession>
<evidence type="ECO:0000313" key="4">
    <source>
        <dbReference type="Proteomes" id="UP001175261"/>
    </source>
</evidence>
<dbReference type="Pfam" id="PF13902">
    <property type="entry name" value="R3H-assoc"/>
    <property type="match status" value="1"/>
</dbReference>
<dbReference type="EMBL" id="JAPDFR010000001">
    <property type="protein sequence ID" value="KAK0391350.1"/>
    <property type="molecule type" value="Genomic_DNA"/>
</dbReference>
<sequence length="375" mass="42658">MPLFNAVPPPPELASTPKKPITATATSPLPTATPPPAGYVFPSPARSTPIDIDAWTLHALESLSVSPLARGTRSPLSINIDEQRERKKKVEDGRERVARIYVEEEEEEGRGEPIRRPPSRRDSQRKREMLLKGKEGSRQRRRWENDRLMHVPNVQPPQPSDWEPHPTHPIHHIPYALASYWDQTQTHRITATSSSKPSLQKIHLDRTTAHQAASKRAQLARGTATGLGAGEVPRDLREAAKRSHVVKGWVRDLEAPIRDWVRREREADVEEVGSDEEEIMFRGRGRGEEVREEKVRDTRSEESGIVMDSFGDVENASFKRWLTHSISAYYGLQSRSIILQDPTRKVVCIALKQTRRGRKTVMISHLPRPLWEICC</sequence>
<dbReference type="InterPro" id="IPR036867">
    <property type="entry name" value="R3H_dom_sf"/>
</dbReference>
<organism evidence="3 4">
    <name type="scientific">Sarocladium strictum</name>
    <name type="common">Black bundle disease fungus</name>
    <name type="synonym">Acremonium strictum</name>
    <dbReference type="NCBI Taxonomy" id="5046"/>
    <lineage>
        <taxon>Eukaryota</taxon>
        <taxon>Fungi</taxon>
        <taxon>Dikarya</taxon>
        <taxon>Ascomycota</taxon>
        <taxon>Pezizomycotina</taxon>
        <taxon>Sordariomycetes</taxon>
        <taxon>Hypocreomycetidae</taxon>
        <taxon>Hypocreales</taxon>
        <taxon>Sarocladiaceae</taxon>
        <taxon>Sarocladium</taxon>
    </lineage>
</organism>
<dbReference type="AlphaFoldDB" id="A0AA39GPU2"/>
<gene>
    <name evidence="3" type="ORF">NLU13_0851</name>
</gene>
<feature type="region of interest" description="Disordered" evidence="1">
    <location>
        <begin position="1"/>
        <end position="42"/>
    </location>
</feature>
<dbReference type="SUPFAM" id="SSF82708">
    <property type="entry name" value="R3H domain"/>
    <property type="match status" value="1"/>
</dbReference>
<feature type="region of interest" description="Disordered" evidence="1">
    <location>
        <begin position="104"/>
        <end position="162"/>
    </location>
</feature>
<dbReference type="InterPro" id="IPR025952">
    <property type="entry name" value="R3H-assoc_dom"/>
</dbReference>
<feature type="compositionally biased region" description="Low complexity" evidence="1">
    <location>
        <begin position="217"/>
        <end position="226"/>
    </location>
</feature>
<feature type="region of interest" description="Disordered" evidence="1">
    <location>
        <begin position="206"/>
        <end position="229"/>
    </location>
</feature>
<dbReference type="Proteomes" id="UP001175261">
    <property type="component" value="Unassembled WGS sequence"/>
</dbReference>
<evidence type="ECO:0000259" key="2">
    <source>
        <dbReference type="Pfam" id="PF13902"/>
    </source>
</evidence>
<evidence type="ECO:0000256" key="1">
    <source>
        <dbReference type="SAM" id="MobiDB-lite"/>
    </source>
</evidence>
<evidence type="ECO:0000313" key="3">
    <source>
        <dbReference type="EMBL" id="KAK0391350.1"/>
    </source>
</evidence>
<dbReference type="GO" id="GO:0003676">
    <property type="term" value="F:nucleic acid binding"/>
    <property type="evidence" value="ECO:0007669"/>
    <property type="project" value="InterPro"/>
</dbReference>
<name>A0AA39GPU2_SARSR</name>
<proteinExistence type="predicted"/>
<feature type="compositionally biased region" description="Basic and acidic residues" evidence="1">
    <location>
        <begin position="110"/>
        <end position="149"/>
    </location>
</feature>